<feature type="region of interest" description="Phosphoribosyl-AMP cyclohydrolase" evidence="15">
    <location>
        <begin position="1"/>
        <end position="115"/>
    </location>
</feature>
<proteinExistence type="inferred from homology"/>
<keyword evidence="9 15" id="KW-0028">Amino-acid biosynthesis</keyword>
<dbReference type="Proteomes" id="UP000007464">
    <property type="component" value="Chromosome"/>
</dbReference>
<reference evidence="17 18" key="1">
    <citation type="journal article" date="2010" name="BMC Genomics">
        <title>Unprecedented loss of ammonia assimilation capability in a urease-encoding bacterial mutualist.</title>
        <authorList>
            <person name="Williams L.E."/>
            <person name="Wernegreen J.J."/>
        </authorList>
    </citation>
    <scope>NUCLEOTIDE SEQUENCE [LARGE SCALE GENOMIC DNA]</scope>
    <source>
        <strain evidence="17 18">BVAF</strain>
    </source>
</reference>
<dbReference type="NCBIfam" id="TIGR03188">
    <property type="entry name" value="histidine_hisI"/>
    <property type="match status" value="1"/>
</dbReference>
<dbReference type="STRING" id="859654.BVAF_470"/>
<evidence type="ECO:0000256" key="14">
    <source>
        <dbReference type="ARBA" id="ARBA00023268"/>
    </source>
</evidence>
<evidence type="ECO:0000256" key="5">
    <source>
        <dbReference type="ARBA" id="ARBA00005204"/>
    </source>
</evidence>
<evidence type="ECO:0000256" key="4">
    <source>
        <dbReference type="ARBA" id="ARBA00005169"/>
    </source>
</evidence>
<dbReference type="EC" id="3.6.1.31" evidence="15"/>
<dbReference type="EC" id="3.5.4.19" evidence="15"/>
<dbReference type="UniPathway" id="UPA00031">
    <property type="reaction ID" value="UER00007"/>
</dbReference>
<keyword evidence="18" id="KW-1185">Reference proteome</keyword>
<evidence type="ECO:0000256" key="11">
    <source>
        <dbReference type="ARBA" id="ARBA00022801"/>
    </source>
</evidence>
<dbReference type="OrthoDB" id="9795769at2"/>
<dbReference type="InterPro" id="IPR002496">
    <property type="entry name" value="PRib_AMP_CycHydrolase_dom"/>
</dbReference>
<dbReference type="FunFam" id="3.10.20.810:FF:000001">
    <property type="entry name" value="Histidine biosynthesis bifunctional protein HisIE"/>
    <property type="match status" value="1"/>
</dbReference>
<dbReference type="InterPro" id="IPR021130">
    <property type="entry name" value="PRib-ATP_PPHydrolase-like"/>
</dbReference>
<gene>
    <name evidence="15 17" type="primary">hisI</name>
    <name evidence="15" type="synonym">hisIE</name>
    <name evidence="17" type="ordered locus">BVAF_470</name>
</gene>
<evidence type="ECO:0000256" key="7">
    <source>
        <dbReference type="ARBA" id="ARBA00008299"/>
    </source>
</evidence>
<evidence type="ECO:0000256" key="9">
    <source>
        <dbReference type="ARBA" id="ARBA00022605"/>
    </source>
</evidence>
<sequence>MLNNNDKQHELNWIKNNGLIPAIIQHSVSGEILMLGYMNKQSMSETEKTGYVTFFSRSKNRLWVKGETSGNLLKFINWYPDCDSDSLLILVLPQGYTCHKNTSSCFYPASTDFSFLYQLENIISMKKKHNYALTQNQKELSSYTSDLYSNGIERIAQKVGEEGLETALAAVSRNSTALVNEAADLIYHLLVLLQHESLTFNKIIQELKNRNKLKNKKIN</sequence>
<keyword evidence="12 15" id="KW-0067">ATP-binding</keyword>
<comment type="pathway">
    <text evidence="4 15">Amino-acid biosynthesis; L-histidine biosynthesis; L-histidine from 5-phospho-alpha-D-ribose 1-diphosphate: step 3/9.</text>
</comment>
<comment type="subcellular location">
    <subcellularLocation>
        <location evidence="3 15">Cytoplasm</location>
    </subcellularLocation>
</comment>
<dbReference type="Pfam" id="PF01503">
    <property type="entry name" value="PRA-PH"/>
    <property type="match status" value="1"/>
</dbReference>
<dbReference type="EMBL" id="CP002189">
    <property type="protein sequence ID" value="ADV33856.1"/>
    <property type="molecule type" value="Genomic_DNA"/>
</dbReference>
<evidence type="ECO:0000256" key="2">
    <source>
        <dbReference type="ARBA" id="ARBA00001460"/>
    </source>
</evidence>
<dbReference type="HAMAP" id="MF_01020">
    <property type="entry name" value="HisE"/>
    <property type="match status" value="1"/>
</dbReference>
<dbReference type="HOGENOM" id="CLU_048577_3_1_6"/>
<evidence type="ECO:0000256" key="6">
    <source>
        <dbReference type="ARBA" id="ARBA00007731"/>
    </source>
</evidence>
<dbReference type="Gene3D" id="3.10.20.810">
    <property type="entry name" value="Phosphoribosyl-AMP cyclohydrolase"/>
    <property type="match status" value="1"/>
</dbReference>
<evidence type="ECO:0000259" key="16">
    <source>
        <dbReference type="Pfam" id="PF01502"/>
    </source>
</evidence>
<dbReference type="InterPro" id="IPR008179">
    <property type="entry name" value="HisE"/>
</dbReference>
<dbReference type="RefSeq" id="WP_013516781.1">
    <property type="nucleotide sequence ID" value="NC_014909.2"/>
</dbReference>
<keyword evidence="11 15" id="KW-0378">Hydrolase</keyword>
<dbReference type="Gene3D" id="1.10.287.1080">
    <property type="entry name" value="MazG-like"/>
    <property type="match status" value="1"/>
</dbReference>
<keyword evidence="8 15" id="KW-0963">Cytoplasm</keyword>
<comment type="catalytic activity">
    <reaction evidence="2 15">
        <text>1-(5-phospho-beta-D-ribosyl)-ATP + H2O = 1-(5-phospho-beta-D-ribosyl)-5'-AMP + diphosphate + H(+)</text>
        <dbReference type="Rhea" id="RHEA:22828"/>
        <dbReference type="ChEBI" id="CHEBI:15377"/>
        <dbReference type="ChEBI" id="CHEBI:15378"/>
        <dbReference type="ChEBI" id="CHEBI:33019"/>
        <dbReference type="ChEBI" id="CHEBI:59457"/>
        <dbReference type="ChEBI" id="CHEBI:73183"/>
        <dbReference type="EC" id="3.6.1.31"/>
    </reaction>
</comment>
<dbReference type="CDD" id="cd11534">
    <property type="entry name" value="NTP-PPase_HisIE_like"/>
    <property type="match status" value="1"/>
</dbReference>
<dbReference type="InterPro" id="IPR038019">
    <property type="entry name" value="PRib_AMP_CycHydrolase_sf"/>
</dbReference>
<accession>E8Q732</accession>
<evidence type="ECO:0000256" key="15">
    <source>
        <dbReference type="HAMAP-Rule" id="MF_01019"/>
    </source>
</evidence>
<dbReference type="GO" id="GO:0005524">
    <property type="term" value="F:ATP binding"/>
    <property type="evidence" value="ECO:0007669"/>
    <property type="project" value="UniProtKB-KW"/>
</dbReference>
<evidence type="ECO:0000256" key="8">
    <source>
        <dbReference type="ARBA" id="ARBA00022490"/>
    </source>
</evidence>
<comment type="similarity">
    <text evidence="6 15">In the C-terminal section; belongs to the PRA-PH family.</text>
</comment>
<dbReference type="SUPFAM" id="SSF101386">
    <property type="entry name" value="all-alpha NTP pyrophosphatases"/>
    <property type="match status" value="1"/>
</dbReference>
<comment type="catalytic activity">
    <reaction evidence="1 15">
        <text>1-(5-phospho-beta-D-ribosyl)-5'-AMP + H2O = 1-(5-phospho-beta-D-ribosyl)-5-[(5-phospho-beta-D-ribosylamino)methylideneamino]imidazole-4-carboxamide</text>
        <dbReference type="Rhea" id="RHEA:20049"/>
        <dbReference type="ChEBI" id="CHEBI:15377"/>
        <dbReference type="ChEBI" id="CHEBI:58435"/>
        <dbReference type="ChEBI" id="CHEBI:59457"/>
        <dbReference type="EC" id="3.5.4.19"/>
    </reaction>
</comment>
<keyword evidence="10 15" id="KW-0547">Nucleotide-binding</keyword>
<keyword evidence="14 15" id="KW-0511">Multifunctional enzyme</keyword>
<evidence type="ECO:0000256" key="13">
    <source>
        <dbReference type="ARBA" id="ARBA00023102"/>
    </source>
</evidence>
<evidence type="ECO:0000256" key="3">
    <source>
        <dbReference type="ARBA" id="ARBA00004496"/>
    </source>
</evidence>
<feature type="domain" description="Phosphoribosyl-AMP cyclohydrolase" evidence="16">
    <location>
        <begin position="34"/>
        <end position="107"/>
    </location>
</feature>
<evidence type="ECO:0000256" key="10">
    <source>
        <dbReference type="ARBA" id="ARBA00022741"/>
    </source>
</evidence>
<keyword evidence="13 15" id="KW-0368">Histidine biosynthesis</keyword>
<evidence type="ECO:0000256" key="1">
    <source>
        <dbReference type="ARBA" id="ARBA00000024"/>
    </source>
</evidence>
<dbReference type="GO" id="GO:0005737">
    <property type="term" value="C:cytoplasm"/>
    <property type="evidence" value="ECO:0007669"/>
    <property type="project" value="UniProtKB-SubCell"/>
</dbReference>
<comment type="pathway">
    <text evidence="5 15">Amino-acid biosynthesis; L-histidine biosynthesis; L-histidine from 5-phospho-alpha-D-ribose 1-diphosphate: step 2/9.</text>
</comment>
<dbReference type="PANTHER" id="PTHR42945:SF9">
    <property type="entry name" value="HISTIDINE BIOSYNTHESIS BIFUNCTIONAL PROTEIN HISIE"/>
    <property type="match status" value="1"/>
</dbReference>
<name>E8Q732_BLOVB</name>
<dbReference type="GO" id="GO:0004635">
    <property type="term" value="F:phosphoribosyl-AMP cyclohydrolase activity"/>
    <property type="evidence" value="ECO:0007669"/>
    <property type="project" value="UniProtKB-UniRule"/>
</dbReference>
<evidence type="ECO:0000256" key="12">
    <source>
        <dbReference type="ARBA" id="ARBA00022840"/>
    </source>
</evidence>
<dbReference type="SUPFAM" id="SSF141734">
    <property type="entry name" value="HisI-like"/>
    <property type="match status" value="1"/>
</dbReference>
<organism evidence="17 18">
    <name type="scientific">Blochmanniella vafra (strain BVAF)</name>
    <dbReference type="NCBI Taxonomy" id="859654"/>
    <lineage>
        <taxon>Bacteria</taxon>
        <taxon>Pseudomonadati</taxon>
        <taxon>Pseudomonadota</taxon>
        <taxon>Gammaproteobacteria</taxon>
        <taxon>Enterobacterales</taxon>
        <taxon>Enterobacteriaceae</taxon>
        <taxon>ant endosymbionts</taxon>
        <taxon>Candidatus Blochmanniella</taxon>
    </lineage>
</organism>
<dbReference type="AlphaFoldDB" id="E8Q732"/>
<dbReference type="KEGG" id="bva:BVAF_470"/>
<evidence type="ECO:0000313" key="17">
    <source>
        <dbReference type="EMBL" id="ADV33856.1"/>
    </source>
</evidence>
<feature type="region of interest" description="Phosphoribosyl-ATP pyrophosphohydrolase" evidence="15">
    <location>
        <begin position="116"/>
        <end position="219"/>
    </location>
</feature>
<evidence type="ECO:0000313" key="18">
    <source>
        <dbReference type="Proteomes" id="UP000007464"/>
    </source>
</evidence>
<dbReference type="InterPro" id="IPR023019">
    <property type="entry name" value="His_synth_HisIE"/>
</dbReference>
<dbReference type="GO" id="GO:0000105">
    <property type="term" value="P:L-histidine biosynthetic process"/>
    <property type="evidence" value="ECO:0007669"/>
    <property type="project" value="UniProtKB-UniRule"/>
</dbReference>
<dbReference type="PANTHER" id="PTHR42945">
    <property type="entry name" value="HISTIDINE BIOSYNTHESIS BIFUNCTIONAL PROTEIN"/>
    <property type="match status" value="1"/>
</dbReference>
<dbReference type="GO" id="GO:0004636">
    <property type="term" value="F:phosphoribosyl-ATP diphosphatase activity"/>
    <property type="evidence" value="ECO:0007669"/>
    <property type="project" value="UniProtKB-UniRule"/>
</dbReference>
<comment type="similarity">
    <text evidence="7 15">In the N-terminal section; belongs to the PRA-CH family.</text>
</comment>
<dbReference type="NCBIfam" id="NF002747">
    <property type="entry name" value="PRK02759.1"/>
    <property type="match status" value="1"/>
</dbReference>
<dbReference type="HAMAP" id="MF_01019">
    <property type="entry name" value="HisIE"/>
    <property type="match status" value="1"/>
</dbReference>
<protein>
    <recommendedName>
        <fullName evidence="15">Histidine biosynthesis bifunctional protein HisIE</fullName>
    </recommendedName>
    <domain>
        <recommendedName>
            <fullName evidence="15">Phosphoribosyl-AMP cyclohydrolase</fullName>
            <shortName evidence="15">PRA-CH</shortName>
            <ecNumber evidence="15">3.5.4.19</ecNumber>
        </recommendedName>
    </domain>
    <domain>
        <recommendedName>
            <fullName evidence="15">Phosphoribosyl-ATP pyrophosphatase</fullName>
            <shortName evidence="15">PRA-PH</shortName>
            <ecNumber evidence="15">3.6.1.31</ecNumber>
        </recommendedName>
    </domain>
</protein>
<dbReference type="Pfam" id="PF01502">
    <property type="entry name" value="PRA-CH"/>
    <property type="match status" value="1"/>
</dbReference>